<protein>
    <submittedName>
        <fullName evidence="1">ATP-binding protein</fullName>
    </submittedName>
</protein>
<evidence type="ECO:0000313" key="1">
    <source>
        <dbReference type="EMBL" id="QNQ09644.1"/>
    </source>
</evidence>
<organism evidence="1 2">
    <name type="scientific">Sphingomonas alpina</name>
    <dbReference type="NCBI Taxonomy" id="653931"/>
    <lineage>
        <taxon>Bacteria</taxon>
        <taxon>Pseudomonadati</taxon>
        <taxon>Pseudomonadota</taxon>
        <taxon>Alphaproteobacteria</taxon>
        <taxon>Sphingomonadales</taxon>
        <taxon>Sphingomonadaceae</taxon>
        <taxon>Sphingomonas</taxon>
    </lineage>
</organism>
<proteinExistence type="predicted"/>
<dbReference type="REBASE" id="456747">
    <property type="entry name" value="Sal22537ORF24000P"/>
</dbReference>
<dbReference type="Proteomes" id="UP000516148">
    <property type="component" value="Chromosome"/>
</dbReference>
<reference evidence="1 2" key="1">
    <citation type="submission" date="2020-09" db="EMBL/GenBank/DDBJ databases">
        <title>Sphingomonas sp., a new species isolated from pork steak.</title>
        <authorList>
            <person name="Heidler von Heilborn D."/>
        </authorList>
    </citation>
    <scope>NUCLEOTIDE SEQUENCE [LARGE SCALE GENOMIC DNA]</scope>
    <source>
        <strain evidence="2">S8-3T</strain>
    </source>
</reference>
<keyword evidence="1" id="KW-0067">ATP-binding</keyword>
<keyword evidence="2" id="KW-1185">Reference proteome</keyword>
<dbReference type="InterPro" id="IPR036890">
    <property type="entry name" value="HATPase_C_sf"/>
</dbReference>
<evidence type="ECO:0000313" key="2">
    <source>
        <dbReference type="Proteomes" id="UP000516148"/>
    </source>
</evidence>
<accession>A0A7H0LIZ1</accession>
<dbReference type="EMBL" id="CP061038">
    <property type="protein sequence ID" value="QNQ09644.1"/>
    <property type="molecule type" value="Genomic_DNA"/>
</dbReference>
<sequence length="721" mass="81435">MAKEPIRKAFRPRARLLSLLGEQLIDNARLAVFELVKNSYDADANSVTVRLKHPDDTTGSITVIDDGSGMTPEILTGVWLEPGADFRSQQREARVRSPRFGRLPLGEKGVGRFASHKLGEHIALWTRAAGESELHVRINWSEQIERRYMDETEIAIFETESEHFKAGETGTRIEITDLKTSWTRGEVRRLWRNVTSISSPFATADDFDVSLKAPDRKPWLAGLLDVGDILESAIWRFEFTFNEDGFEWDYSFRPPPGMRVKGASASAKGESLALPRRLAEEFFYGQKPLPRTVPVEFTQGIGPVSGTFYVFDQDKIVAPFIRESKQVNDFLEENGGIRVYRDDIRVYSYGEPGDDWLGLDLRRVNEPTKAISNNNIVGLVSLDMESSSDLHEKTSRDGFDRNDAFHRLRAIVLAALGQLEARRTVDKARMRRVVGGVARESRISPDHALAELRQEVERRRLGPDMLKLVDKVGSRVKEMQETFLRPGASQMHVATLFHEVDHGVRALYSAIRKGEPIDRLEQRSHALIELLDSFSTFFRKSPEALLKMSDIVRMVCQLNADRFDRHRIILSTPILTGEAPDFTIRAPRNIVMGAITNMIDNSIYWLDQKWPRESPRKQRAIIITTSKDFDEGPALLVADNGPGYQLAPEDVMQPFITLKVDGMGIGMYYTRLVMEACGGHIAFPSREDVDLPRVYDGARTALVFGRGNGPDDRRSEGCSSR</sequence>
<dbReference type="AlphaFoldDB" id="A0A7H0LIZ1"/>
<dbReference type="Pfam" id="PF13589">
    <property type="entry name" value="HATPase_c_3"/>
    <property type="match status" value="1"/>
</dbReference>
<dbReference type="RefSeq" id="WP_187761955.1">
    <property type="nucleotide sequence ID" value="NZ_CP061038.1"/>
</dbReference>
<dbReference type="Gene3D" id="3.30.565.10">
    <property type="entry name" value="Histidine kinase-like ATPase, C-terminal domain"/>
    <property type="match status" value="2"/>
</dbReference>
<gene>
    <name evidence="1" type="ORF">H3Z74_23990</name>
</gene>
<name>A0A7H0LIZ1_9SPHN</name>
<dbReference type="SUPFAM" id="SSF55874">
    <property type="entry name" value="ATPase domain of HSP90 chaperone/DNA topoisomerase II/histidine kinase"/>
    <property type="match status" value="2"/>
</dbReference>
<dbReference type="GO" id="GO:0005524">
    <property type="term" value="F:ATP binding"/>
    <property type="evidence" value="ECO:0007669"/>
    <property type="project" value="UniProtKB-KW"/>
</dbReference>
<dbReference type="KEGG" id="spap:H3Z74_23990"/>
<keyword evidence="1" id="KW-0547">Nucleotide-binding</keyword>